<dbReference type="AlphaFoldDB" id="A0ABD3BBJ2"/>
<protein>
    <submittedName>
        <fullName evidence="1">Uncharacterized protein</fullName>
    </submittedName>
</protein>
<evidence type="ECO:0000313" key="1">
    <source>
        <dbReference type="EMBL" id="KAL3614745.1"/>
    </source>
</evidence>
<sequence>MIQPGASESEVKTTFRQLALQSIVFSDEMYKANGFPMTSIDNEQSSKSVVKGGVEWEALIFIFSYFSI</sequence>
<evidence type="ECO:0000313" key="2">
    <source>
        <dbReference type="Proteomes" id="UP001632038"/>
    </source>
</evidence>
<comment type="caution">
    <text evidence="1">The sequence shown here is derived from an EMBL/GenBank/DDBJ whole genome shotgun (WGS) entry which is preliminary data.</text>
</comment>
<dbReference type="EMBL" id="JAVIJP010000103">
    <property type="protein sequence ID" value="KAL3614745.1"/>
    <property type="molecule type" value="Genomic_DNA"/>
</dbReference>
<keyword evidence="2" id="KW-1185">Reference proteome</keyword>
<proteinExistence type="predicted"/>
<accession>A0ABD3BBJ2</accession>
<name>A0ABD3BBJ2_9LAMI</name>
<gene>
    <name evidence="1" type="ORF">CASFOL_041502</name>
</gene>
<reference evidence="2" key="1">
    <citation type="journal article" date="2024" name="IScience">
        <title>Strigolactones Initiate the Formation of Haustorium-like Structures in Castilleja.</title>
        <authorList>
            <person name="Buerger M."/>
            <person name="Peterson D."/>
            <person name="Chory J."/>
        </authorList>
    </citation>
    <scope>NUCLEOTIDE SEQUENCE [LARGE SCALE GENOMIC DNA]</scope>
</reference>
<organism evidence="1 2">
    <name type="scientific">Castilleja foliolosa</name>
    <dbReference type="NCBI Taxonomy" id="1961234"/>
    <lineage>
        <taxon>Eukaryota</taxon>
        <taxon>Viridiplantae</taxon>
        <taxon>Streptophyta</taxon>
        <taxon>Embryophyta</taxon>
        <taxon>Tracheophyta</taxon>
        <taxon>Spermatophyta</taxon>
        <taxon>Magnoliopsida</taxon>
        <taxon>eudicotyledons</taxon>
        <taxon>Gunneridae</taxon>
        <taxon>Pentapetalae</taxon>
        <taxon>asterids</taxon>
        <taxon>lamiids</taxon>
        <taxon>Lamiales</taxon>
        <taxon>Orobanchaceae</taxon>
        <taxon>Pedicularideae</taxon>
        <taxon>Castillejinae</taxon>
        <taxon>Castilleja</taxon>
    </lineage>
</organism>
<dbReference type="Proteomes" id="UP001632038">
    <property type="component" value="Unassembled WGS sequence"/>
</dbReference>